<accession>A0AAE4TG47</accession>
<proteinExistence type="predicted"/>
<dbReference type="EMBL" id="JASGOQ010000001">
    <property type="protein sequence ID" value="MDV5390761.1"/>
    <property type="molecule type" value="Genomic_DNA"/>
</dbReference>
<sequence length="171" mass="18218">MIRIGIDPDLTKSGVATVVGGKIQLLKSMGFSELIEFVVSSAASSPCVVLLEDVDNKKPVFASKLKRTTKGQNPLLAYVGHAPSQGGSEFKINMSKAEDLGKVKATARLIKEVLEGNGITVTLVKPLRGPVKKAKDSSVYFNKITGWTGRSNADTRDAALIALFGKGELCR</sequence>
<dbReference type="Proteomes" id="UP001187859">
    <property type="component" value="Unassembled WGS sequence"/>
</dbReference>
<evidence type="ECO:0000313" key="2">
    <source>
        <dbReference type="Proteomes" id="UP001187859"/>
    </source>
</evidence>
<name>A0AAE4TG47_9GAMM</name>
<comment type="caution">
    <text evidence="1">The sequence shown here is derived from an EMBL/GenBank/DDBJ whole genome shotgun (WGS) entry which is preliminary data.</text>
</comment>
<protein>
    <submittedName>
        <fullName evidence="1">Uncharacterized protein</fullName>
    </submittedName>
</protein>
<gene>
    <name evidence="1" type="ORF">QM089_10945</name>
</gene>
<dbReference type="AlphaFoldDB" id="A0AAE4TG47"/>
<reference evidence="1" key="1">
    <citation type="submission" date="2023-05" db="EMBL/GenBank/DDBJ databases">
        <title>Colonisation of extended spectrum b-lactamase- and carbapenemase-producing bacteria on hospital surfaces from low- and middle-income countries.</title>
        <authorList>
            <person name="Nieto-Rosado M."/>
            <person name="Sands K."/>
            <person name="Iregbu K."/>
            <person name="Zahra R."/>
            <person name="Mazarati J.B."/>
            <person name="Mehtar S."/>
            <person name="Barnards-Group B."/>
            <person name="Walsh T.R."/>
        </authorList>
    </citation>
    <scope>NUCLEOTIDE SEQUENCE</scope>
    <source>
        <strain evidence="1">PP-E493</strain>
    </source>
</reference>
<organism evidence="1 2">
    <name type="scientific">Shewanella xiamenensis</name>
    <dbReference type="NCBI Taxonomy" id="332186"/>
    <lineage>
        <taxon>Bacteria</taxon>
        <taxon>Pseudomonadati</taxon>
        <taxon>Pseudomonadota</taxon>
        <taxon>Gammaproteobacteria</taxon>
        <taxon>Alteromonadales</taxon>
        <taxon>Shewanellaceae</taxon>
        <taxon>Shewanella</taxon>
    </lineage>
</organism>
<dbReference type="RefSeq" id="WP_140906787.1">
    <property type="nucleotide sequence ID" value="NZ_JASGOQ010000001.1"/>
</dbReference>
<evidence type="ECO:0000313" key="1">
    <source>
        <dbReference type="EMBL" id="MDV5390761.1"/>
    </source>
</evidence>